<name>A0A089XH51_STRGA</name>
<dbReference type="Proteomes" id="UP000029482">
    <property type="component" value="Chromosome"/>
</dbReference>
<dbReference type="KEGG" id="sgu:SGLAU_26595"/>
<gene>
    <name evidence="2" type="ORF">SGLAU_26595</name>
</gene>
<evidence type="ECO:0000259" key="1">
    <source>
        <dbReference type="Pfam" id="PF01471"/>
    </source>
</evidence>
<dbReference type="InterPro" id="IPR036366">
    <property type="entry name" value="PGBDSf"/>
</dbReference>
<dbReference type="InterPro" id="IPR002477">
    <property type="entry name" value="Peptidoglycan-bd-like"/>
</dbReference>
<dbReference type="HOGENOM" id="CLU_2686245_0_0_11"/>
<dbReference type="EMBL" id="CP009438">
    <property type="protein sequence ID" value="AIS01257.1"/>
    <property type="molecule type" value="Genomic_DNA"/>
</dbReference>
<dbReference type="RefSeq" id="WP_052413895.1">
    <property type="nucleotide sequence ID" value="NZ_CP009438.1"/>
</dbReference>
<dbReference type="STRING" id="1907.SGLAU_26595"/>
<sequence length="74" mass="7783">MASFNLRSPHAIQEALKVLGFDPGPSDGIVGPKTRNAVKAYQGSKNLTADGIVGPITRKALAEDLRALGHDVTE</sequence>
<evidence type="ECO:0000313" key="2">
    <source>
        <dbReference type="EMBL" id="AIS01257.1"/>
    </source>
</evidence>
<evidence type="ECO:0000313" key="3">
    <source>
        <dbReference type="Proteomes" id="UP000029482"/>
    </source>
</evidence>
<dbReference type="InterPro" id="IPR036365">
    <property type="entry name" value="PGBD-like_sf"/>
</dbReference>
<dbReference type="Gene3D" id="1.10.101.10">
    <property type="entry name" value="PGBD-like superfamily/PGBD"/>
    <property type="match status" value="1"/>
</dbReference>
<feature type="domain" description="Peptidoglycan binding-like" evidence="1">
    <location>
        <begin position="11"/>
        <end position="61"/>
    </location>
</feature>
<dbReference type="eggNOG" id="COG3409">
    <property type="taxonomic scope" value="Bacteria"/>
</dbReference>
<keyword evidence="3" id="KW-1185">Reference proteome</keyword>
<protein>
    <recommendedName>
        <fullName evidence="1">Peptidoglycan binding-like domain-containing protein</fullName>
    </recommendedName>
</protein>
<organism evidence="2 3">
    <name type="scientific">Streptomyces glaucescens</name>
    <dbReference type="NCBI Taxonomy" id="1907"/>
    <lineage>
        <taxon>Bacteria</taxon>
        <taxon>Bacillati</taxon>
        <taxon>Actinomycetota</taxon>
        <taxon>Actinomycetes</taxon>
        <taxon>Kitasatosporales</taxon>
        <taxon>Streptomycetaceae</taxon>
        <taxon>Streptomyces</taxon>
    </lineage>
</organism>
<dbReference type="AlphaFoldDB" id="A0A089XH51"/>
<dbReference type="Pfam" id="PF01471">
    <property type="entry name" value="PG_binding_1"/>
    <property type="match status" value="1"/>
</dbReference>
<dbReference type="SUPFAM" id="SSF47090">
    <property type="entry name" value="PGBD-like"/>
    <property type="match status" value="1"/>
</dbReference>
<reference evidence="3" key="1">
    <citation type="journal article" date="2015" name="J. Biotechnol.">
        <title>Complete genome sequence of the actinobacterium Streptomyces glaucescens GLA.O (DSM 40922) consisting of a linear chromosome and one linear plasmid.</title>
        <authorList>
            <person name="Ortseifen V."/>
            <person name="Winkler A."/>
            <person name="Albersmeier A."/>
            <person name="Wendler S."/>
            <person name="Puhler A."/>
            <person name="Kalinowski J."/>
            <person name="Ruckert C."/>
        </authorList>
    </citation>
    <scope>NUCLEOTIDE SEQUENCE [LARGE SCALE GENOMIC DNA]</scope>
    <source>
        <strain evidence="3">DSM 40922 / GLA O</strain>
    </source>
</reference>
<proteinExistence type="predicted"/>
<accession>A0A089XH51</accession>